<evidence type="ECO:0000259" key="1">
    <source>
        <dbReference type="Pfam" id="PF13472"/>
    </source>
</evidence>
<organism evidence="2 3">
    <name type="scientific">Flavobacterium psychroterrae</name>
    <dbReference type="NCBI Taxonomy" id="2133767"/>
    <lineage>
        <taxon>Bacteria</taxon>
        <taxon>Pseudomonadati</taxon>
        <taxon>Bacteroidota</taxon>
        <taxon>Flavobacteriia</taxon>
        <taxon>Flavobacteriales</taxon>
        <taxon>Flavobacteriaceae</taxon>
        <taxon>Flavobacterium</taxon>
    </lineage>
</organism>
<dbReference type="GO" id="GO:0016787">
    <property type="term" value="F:hydrolase activity"/>
    <property type="evidence" value="ECO:0007669"/>
    <property type="project" value="UniProtKB-KW"/>
</dbReference>
<dbReference type="Pfam" id="PF13472">
    <property type="entry name" value="Lipase_GDSL_2"/>
    <property type="match status" value="1"/>
</dbReference>
<feature type="domain" description="SGNH hydrolase-type esterase" evidence="1">
    <location>
        <begin position="57"/>
        <end position="239"/>
    </location>
</feature>
<reference evidence="2 3" key="1">
    <citation type="journal article" date="2018" name="Int. J. Syst. Evol. Microbiol.">
        <title>Flavobacterium chryseum sp. nov. and Flavobacterium psychroterrae sp. nov., novel environmental bacteria isolated from Antarctica.</title>
        <authorList>
            <person name="Kralova S."/>
            <person name="Svec P."/>
            <person name="Busse H.J."/>
            <person name="Stankova E."/>
            <person name="Vaczi P."/>
            <person name="Sedlacek I."/>
        </authorList>
    </citation>
    <scope>NUCLEOTIDE SEQUENCE [LARGE SCALE GENOMIC DNA]</scope>
    <source>
        <strain evidence="2 3">CCM 8827</strain>
    </source>
</reference>
<evidence type="ECO:0000313" key="3">
    <source>
        <dbReference type="Proteomes" id="UP000722625"/>
    </source>
</evidence>
<gene>
    <name evidence="2" type="ORF">KHA90_04020</name>
</gene>
<keyword evidence="3" id="KW-1185">Reference proteome</keyword>
<comment type="caution">
    <text evidence="2">The sequence shown here is derived from an EMBL/GenBank/DDBJ whole genome shotgun (WGS) entry which is preliminary data.</text>
</comment>
<dbReference type="EMBL" id="JAGYVZ010000003">
    <property type="protein sequence ID" value="MBS7230182.1"/>
    <property type="molecule type" value="Genomic_DNA"/>
</dbReference>
<dbReference type="PROSITE" id="PS51257">
    <property type="entry name" value="PROKAR_LIPOPROTEIN"/>
    <property type="match status" value="1"/>
</dbReference>
<evidence type="ECO:0000313" key="2">
    <source>
        <dbReference type="EMBL" id="MBS7230182.1"/>
    </source>
</evidence>
<dbReference type="Proteomes" id="UP000722625">
    <property type="component" value="Unassembled WGS sequence"/>
</dbReference>
<proteinExistence type="predicted"/>
<protein>
    <submittedName>
        <fullName evidence="2">SGNH/GDSL hydrolase family protein</fullName>
    </submittedName>
</protein>
<dbReference type="CDD" id="cd01832">
    <property type="entry name" value="SGNH_hydrolase_like_1"/>
    <property type="match status" value="1"/>
</dbReference>
<sequence length="255" mass="28072">MNPHFKQIVIVILSIFLLSCSSDETKSEIAVTPDPIIPPVTQVPPVNTVSKTVHYLALGDSYTIGQSVCETCRYPEQLKASLKAIYPQTNFSLKVIATTGWTTTNLISAINNQNLDANYDLVTLLIGVNNQYQGKDFSIYENEFPELVKKAITLAKGDKKNVIVISIPDYAYTPFGTIQMQGQGTKISTEIAQYNTFAEDYCKANGVVFVSITDITQKGIENPNLVAGDGLHPSKEAYTLFTDRILPKVKIAIQD</sequence>
<name>A0ABS5P791_9FLAO</name>
<accession>A0ABS5P791</accession>
<dbReference type="RefSeq" id="WP_213295691.1">
    <property type="nucleotide sequence ID" value="NZ_JAGYVZ010000003.1"/>
</dbReference>
<dbReference type="SUPFAM" id="SSF52266">
    <property type="entry name" value="SGNH hydrolase"/>
    <property type="match status" value="1"/>
</dbReference>
<dbReference type="InterPro" id="IPR013830">
    <property type="entry name" value="SGNH_hydro"/>
</dbReference>
<dbReference type="InterPro" id="IPR036514">
    <property type="entry name" value="SGNH_hydro_sf"/>
</dbReference>
<dbReference type="Gene3D" id="3.40.50.1110">
    <property type="entry name" value="SGNH hydrolase"/>
    <property type="match status" value="1"/>
</dbReference>
<keyword evidence="2" id="KW-0378">Hydrolase</keyword>